<dbReference type="InterPro" id="IPR029787">
    <property type="entry name" value="Nucleotide_cyclase"/>
</dbReference>
<dbReference type="InterPro" id="IPR000160">
    <property type="entry name" value="GGDEF_dom"/>
</dbReference>
<feature type="transmembrane region" description="Helical" evidence="1">
    <location>
        <begin position="25"/>
        <end position="49"/>
    </location>
</feature>
<dbReference type="KEGG" id="mdx:BTO20_17175"/>
<feature type="transmembrane region" description="Helical" evidence="1">
    <location>
        <begin position="109"/>
        <end position="127"/>
    </location>
</feature>
<feature type="transmembrane region" description="Helical" evidence="1">
    <location>
        <begin position="133"/>
        <end position="153"/>
    </location>
</feature>
<evidence type="ECO:0000256" key="1">
    <source>
        <dbReference type="SAM" id="Phobius"/>
    </source>
</evidence>
<feature type="domain" description="GGDEF" evidence="2">
    <location>
        <begin position="223"/>
        <end position="356"/>
    </location>
</feature>
<keyword evidence="4" id="KW-1185">Reference proteome</keyword>
<gene>
    <name evidence="3" type="ORF">BTO20_17175</name>
</gene>
<dbReference type="Pfam" id="PF00990">
    <property type="entry name" value="GGDEF"/>
    <property type="match status" value="1"/>
</dbReference>
<feature type="transmembrane region" description="Helical" evidence="1">
    <location>
        <begin position="165"/>
        <end position="183"/>
    </location>
</feature>
<dbReference type="Proteomes" id="UP000195331">
    <property type="component" value="Chromosome"/>
</dbReference>
<dbReference type="InterPro" id="IPR050469">
    <property type="entry name" value="Diguanylate_Cyclase"/>
</dbReference>
<keyword evidence="1" id="KW-0472">Membrane</keyword>
<dbReference type="PROSITE" id="PS50887">
    <property type="entry name" value="GGDEF"/>
    <property type="match status" value="1"/>
</dbReference>
<accession>A0A1Y0C4E8</accession>
<dbReference type="EMBL" id="CP020809">
    <property type="protein sequence ID" value="ART70073.1"/>
    <property type="molecule type" value="Genomic_DNA"/>
</dbReference>
<dbReference type="InterPro" id="IPR043128">
    <property type="entry name" value="Rev_trsase/Diguanyl_cyclase"/>
</dbReference>
<evidence type="ECO:0000313" key="4">
    <source>
        <dbReference type="Proteomes" id="UP000195331"/>
    </source>
</evidence>
<sequence length="364" mass="38912">MSTISWRRQSQHYDWLSGYLAARRLIVVTRALMAFLTLSYIVCLLALLVGDDSPRGAIPIVMTWIACAIGVSGLLLWVWRWPTRAQSAAFALTLNTGIALACLAYPNPLAGMIGCIAFATSGAYIAFFQTPALVFYNFMVATTVAAIQAVRLAKSGHPALAGVDLWLVIEVNIALPVAIHVLVRAVAGDLLQADQDPLTNLLNRRAFNNKILGLVTTRRAVDSHLAVLVIDLDNFKAVNDTHGHAAGDQALVDVAQTLLALAEDYQAALARSGGEEFLLAVVSPTCNAECLAAQVCDAIAASPAAVTASVGTACAHVDDGTIARHRALLKELITAADSAMYDAKRRGGNQSHHHGLLHPYRDRF</sequence>
<dbReference type="Gene3D" id="3.30.70.270">
    <property type="match status" value="1"/>
</dbReference>
<organism evidence="3 4">
    <name type="scientific">Mycobacterium dioxanotrophicus</name>
    <dbReference type="NCBI Taxonomy" id="482462"/>
    <lineage>
        <taxon>Bacteria</taxon>
        <taxon>Bacillati</taxon>
        <taxon>Actinomycetota</taxon>
        <taxon>Actinomycetes</taxon>
        <taxon>Mycobacteriales</taxon>
        <taxon>Mycobacteriaceae</taxon>
        <taxon>Mycobacterium</taxon>
    </lineage>
</organism>
<dbReference type="SUPFAM" id="SSF55073">
    <property type="entry name" value="Nucleotide cyclase"/>
    <property type="match status" value="1"/>
</dbReference>
<dbReference type="AlphaFoldDB" id="A0A1Y0C4E8"/>
<keyword evidence="1" id="KW-1133">Transmembrane helix</keyword>
<reference evidence="3 4" key="1">
    <citation type="submission" date="2017-04" db="EMBL/GenBank/DDBJ databases">
        <title>Whole Genome Sequence of 1,4-Dioxane Degrading Bacterium Mycobacterium dioxanotrophicus PH-06.</title>
        <authorList>
            <person name="He Y."/>
        </authorList>
    </citation>
    <scope>NUCLEOTIDE SEQUENCE [LARGE SCALE GENOMIC DNA]</scope>
    <source>
        <strain evidence="3 4">PH-06</strain>
    </source>
</reference>
<dbReference type="NCBIfam" id="TIGR00254">
    <property type="entry name" value="GGDEF"/>
    <property type="match status" value="1"/>
</dbReference>
<protein>
    <submittedName>
        <fullName evidence="3">GGDEF domain-containing protein</fullName>
    </submittedName>
</protein>
<proteinExistence type="predicted"/>
<dbReference type="GO" id="GO:1902201">
    <property type="term" value="P:negative regulation of bacterial-type flagellum-dependent cell motility"/>
    <property type="evidence" value="ECO:0007669"/>
    <property type="project" value="TreeGrafter"/>
</dbReference>
<dbReference type="GO" id="GO:0052621">
    <property type="term" value="F:diguanylate cyclase activity"/>
    <property type="evidence" value="ECO:0007669"/>
    <property type="project" value="TreeGrafter"/>
</dbReference>
<evidence type="ECO:0000259" key="2">
    <source>
        <dbReference type="PROSITE" id="PS50887"/>
    </source>
</evidence>
<dbReference type="GO" id="GO:0043709">
    <property type="term" value="P:cell adhesion involved in single-species biofilm formation"/>
    <property type="evidence" value="ECO:0007669"/>
    <property type="project" value="TreeGrafter"/>
</dbReference>
<keyword evidence="1" id="KW-0812">Transmembrane</keyword>
<name>A0A1Y0C4E8_9MYCO</name>
<dbReference type="GO" id="GO:0005886">
    <property type="term" value="C:plasma membrane"/>
    <property type="evidence" value="ECO:0007669"/>
    <property type="project" value="TreeGrafter"/>
</dbReference>
<dbReference type="PANTHER" id="PTHR45138">
    <property type="entry name" value="REGULATORY COMPONENTS OF SENSORY TRANSDUCTION SYSTEM"/>
    <property type="match status" value="1"/>
</dbReference>
<dbReference type="PANTHER" id="PTHR45138:SF9">
    <property type="entry name" value="DIGUANYLATE CYCLASE DGCM-RELATED"/>
    <property type="match status" value="1"/>
</dbReference>
<dbReference type="CDD" id="cd01949">
    <property type="entry name" value="GGDEF"/>
    <property type="match status" value="1"/>
</dbReference>
<feature type="transmembrane region" description="Helical" evidence="1">
    <location>
        <begin position="56"/>
        <end position="79"/>
    </location>
</feature>
<dbReference type="RefSeq" id="WP_087077560.1">
    <property type="nucleotide sequence ID" value="NZ_CP020809.1"/>
</dbReference>
<evidence type="ECO:0000313" key="3">
    <source>
        <dbReference type="EMBL" id="ART70073.1"/>
    </source>
</evidence>
<feature type="transmembrane region" description="Helical" evidence="1">
    <location>
        <begin position="85"/>
        <end position="104"/>
    </location>
</feature>
<dbReference type="SMART" id="SM00267">
    <property type="entry name" value="GGDEF"/>
    <property type="match status" value="1"/>
</dbReference>
<dbReference type="OrthoDB" id="23692at2"/>